<dbReference type="RefSeq" id="WP_096609827.1">
    <property type="nucleotide sequence ID" value="NZ_NWVD01000001.1"/>
</dbReference>
<feature type="domain" description="PIN" evidence="6">
    <location>
        <begin position="2"/>
        <end position="125"/>
    </location>
</feature>
<sequence>MIVIDTHALVWLVQGDPRLGATAREIIEESRSVDGVYIPAIVPWEIAMLVDKDRVSLGLAVDAWFGHILASPGFRLAPLELATAIDAGLLPGSIHGDPGDRIVIATARGLHLPVLTADEKILAYAAAGHVGAIDARA</sequence>
<evidence type="ECO:0000259" key="6">
    <source>
        <dbReference type="Pfam" id="PF01850"/>
    </source>
</evidence>
<protein>
    <recommendedName>
        <fullName evidence="5">Ribonuclease VapC</fullName>
        <shortName evidence="5">RNase VapC</shortName>
        <ecNumber evidence="5">3.1.-.-</ecNumber>
    </recommendedName>
    <alternativeName>
        <fullName evidence="5">Toxin VapC</fullName>
    </alternativeName>
</protein>
<dbReference type="InterPro" id="IPR002716">
    <property type="entry name" value="PIN_dom"/>
</dbReference>
<dbReference type="InterPro" id="IPR052919">
    <property type="entry name" value="TA_system_RNase"/>
</dbReference>
<dbReference type="GO" id="GO:0090729">
    <property type="term" value="F:toxin activity"/>
    <property type="evidence" value="ECO:0007669"/>
    <property type="project" value="UniProtKB-KW"/>
</dbReference>
<dbReference type="GO" id="GO:0016787">
    <property type="term" value="F:hydrolase activity"/>
    <property type="evidence" value="ECO:0007669"/>
    <property type="project" value="UniProtKB-KW"/>
</dbReference>
<dbReference type="SUPFAM" id="SSF88723">
    <property type="entry name" value="PIN domain-like"/>
    <property type="match status" value="1"/>
</dbReference>
<dbReference type="PANTHER" id="PTHR36173">
    <property type="entry name" value="RIBONUCLEASE VAPC16-RELATED"/>
    <property type="match status" value="1"/>
</dbReference>
<dbReference type="InterPro" id="IPR041705">
    <property type="entry name" value="PIN_Sll0205"/>
</dbReference>
<comment type="cofactor">
    <cofactor evidence="5">
        <name>Mg(2+)</name>
        <dbReference type="ChEBI" id="CHEBI:18420"/>
    </cofactor>
</comment>
<proteinExistence type="inferred from homology"/>
<accession>A0A2A4I0B5</accession>
<dbReference type="AlphaFoldDB" id="A0A2A4I0B5"/>
<dbReference type="HAMAP" id="MF_00265">
    <property type="entry name" value="VapC_Nob1"/>
    <property type="match status" value="1"/>
</dbReference>
<dbReference type="InterPro" id="IPR029060">
    <property type="entry name" value="PIN-like_dom_sf"/>
</dbReference>
<feature type="binding site" evidence="5">
    <location>
        <position position="5"/>
    </location>
    <ligand>
        <name>Mg(2+)</name>
        <dbReference type="ChEBI" id="CHEBI:18420"/>
    </ligand>
</feature>
<evidence type="ECO:0000256" key="2">
    <source>
        <dbReference type="ARBA" id="ARBA00022722"/>
    </source>
</evidence>
<comment type="similarity">
    <text evidence="5">Belongs to the PINc/VapC protein family.</text>
</comment>
<dbReference type="EC" id="3.1.-.-" evidence="5"/>
<keyword evidence="3 5" id="KW-0479">Metal-binding</keyword>
<evidence type="ECO:0000313" key="7">
    <source>
        <dbReference type="EMBL" id="PCG10226.1"/>
    </source>
</evidence>
<dbReference type="Pfam" id="PF01850">
    <property type="entry name" value="PIN"/>
    <property type="match status" value="1"/>
</dbReference>
<evidence type="ECO:0000256" key="4">
    <source>
        <dbReference type="ARBA" id="ARBA00022801"/>
    </source>
</evidence>
<evidence type="ECO:0000313" key="8">
    <source>
        <dbReference type="Proteomes" id="UP000218784"/>
    </source>
</evidence>
<reference evidence="7 8" key="1">
    <citation type="submission" date="2017-09" db="EMBL/GenBank/DDBJ databases">
        <title>Sphingomonas ginsenosidimutans KACC 14949, whole genome shotgun sequence.</title>
        <authorList>
            <person name="Feng G."/>
            <person name="Zhu H."/>
        </authorList>
    </citation>
    <scope>NUCLEOTIDE SEQUENCE [LARGE SCALE GENOMIC DNA]</scope>
    <source>
        <strain evidence="7 8">KACC 14949</strain>
    </source>
</reference>
<gene>
    <name evidence="5" type="primary">vapC</name>
    <name evidence="7" type="ORF">COA17_01860</name>
</gene>
<evidence type="ECO:0000256" key="3">
    <source>
        <dbReference type="ARBA" id="ARBA00022723"/>
    </source>
</evidence>
<keyword evidence="8" id="KW-1185">Reference proteome</keyword>
<evidence type="ECO:0000256" key="5">
    <source>
        <dbReference type="HAMAP-Rule" id="MF_00265"/>
    </source>
</evidence>
<comment type="function">
    <text evidence="5">Toxic component of a toxin-antitoxin (TA) system. An RNase.</text>
</comment>
<dbReference type="CDD" id="cd09872">
    <property type="entry name" value="PIN_Sll0205-like"/>
    <property type="match status" value="1"/>
</dbReference>
<dbReference type="EMBL" id="NWVD01000001">
    <property type="protein sequence ID" value="PCG10226.1"/>
    <property type="molecule type" value="Genomic_DNA"/>
</dbReference>
<dbReference type="GO" id="GO:0004540">
    <property type="term" value="F:RNA nuclease activity"/>
    <property type="evidence" value="ECO:0007669"/>
    <property type="project" value="InterPro"/>
</dbReference>
<dbReference type="Proteomes" id="UP000218784">
    <property type="component" value="Unassembled WGS sequence"/>
</dbReference>
<dbReference type="InterPro" id="IPR022907">
    <property type="entry name" value="VapC_family"/>
</dbReference>
<dbReference type="PANTHER" id="PTHR36173:SF1">
    <property type="entry name" value="RIBONUCLEASE VAPC22"/>
    <property type="match status" value="1"/>
</dbReference>
<keyword evidence="5" id="KW-0800">Toxin</keyword>
<name>A0A2A4I0B5_9SPHN</name>
<dbReference type="Gene3D" id="3.40.50.1010">
    <property type="entry name" value="5'-nuclease"/>
    <property type="match status" value="1"/>
</dbReference>
<dbReference type="GO" id="GO:0000287">
    <property type="term" value="F:magnesium ion binding"/>
    <property type="evidence" value="ECO:0007669"/>
    <property type="project" value="UniProtKB-UniRule"/>
</dbReference>
<evidence type="ECO:0000256" key="1">
    <source>
        <dbReference type="ARBA" id="ARBA00022649"/>
    </source>
</evidence>
<keyword evidence="1 5" id="KW-1277">Toxin-antitoxin system</keyword>
<feature type="binding site" evidence="5">
    <location>
        <position position="100"/>
    </location>
    <ligand>
        <name>Mg(2+)</name>
        <dbReference type="ChEBI" id="CHEBI:18420"/>
    </ligand>
</feature>
<keyword evidence="5" id="KW-0460">Magnesium</keyword>
<organism evidence="7 8">
    <name type="scientific">Sphingomonas ginsenosidimutans</name>
    <dbReference type="NCBI Taxonomy" id="862134"/>
    <lineage>
        <taxon>Bacteria</taxon>
        <taxon>Pseudomonadati</taxon>
        <taxon>Pseudomonadota</taxon>
        <taxon>Alphaproteobacteria</taxon>
        <taxon>Sphingomonadales</taxon>
        <taxon>Sphingomonadaceae</taxon>
        <taxon>Sphingomonas</taxon>
    </lineage>
</organism>
<comment type="caution">
    <text evidence="7">The sequence shown here is derived from an EMBL/GenBank/DDBJ whole genome shotgun (WGS) entry which is preliminary data.</text>
</comment>
<keyword evidence="4 5" id="KW-0378">Hydrolase</keyword>
<keyword evidence="2 5" id="KW-0540">Nuclease</keyword>